<comment type="caution">
    <text evidence="3">The sequence shown here is derived from an EMBL/GenBank/DDBJ whole genome shotgun (WGS) entry which is preliminary data.</text>
</comment>
<evidence type="ECO:0000313" key="3">
    <source>
        <dbReference type="EMBL" id="TMW61924.1"/>
    </source>
</evidence>
<organism evidence="3 4">
    <name type="scientific">Pythium oligandrum</name>
    <name type="common">Mycoparasitic fungus</name>
    <dbReference type="NCBI Taxonomy" id="41045"/>
    <lineage>
        <taxon>Eukaryota</taxon>
        <taxon>Sar</taxon>
        <taxon>Stramenopiles</taxon>
        <taxon>Oomycota</taxon>
        <taxon>Peronosporomycetes</taxon>
        <taxon>Pythiales</taxon>
        <taxon>Pythiaceae</taxon>
        <taxon>Pythium</taxon>
    </lineage>
</organism>
<dbReference type="Proteomes" id="UP000794436">
    <property type="component" value="Unassembled WGS sequence"/>
</dbReference>
<keyword evidence="1" id="KW-0175">Coiled coil</keyword>
<sequence length="860" mass="96455">MHGRRGYERVFVSTSMDGLLEDEEDEVNAHASSSASLDEMIARFRASASSSVSMGASSRKTRVMPTSPRRKKEIPMKEKSVMTRRTPATALRLGDLQPKKEGKSNAMRNPTPTKAISPKSTGSHDHYGVSPMPKLTNAPKPKPSLLLTPSAAKERSTRSFQPRKTARSSSSLEDYPSSSLSSESTASSILEEIEAPDATMDEESIDNLIGHDLLKLNTLVSASQSGPIRGGSAPSHTKEMITDSYRQATRFKTQDSQRSDPRASSFRLFLPSQGPTSPVVNDSLDLSARDEDNSLVIELKTMKERLQEEDRVQKQKEAATAAEAKKKEAEKEDKPTIGATIATMSEAVDTIDKALLLALRPFEIRREEMDKADAKVAAEEEKILPPTELPMATQSIVDQLEQAFGNLTREREAELKAIADAEAATKVAEEDKKKAEDAQKAADDLAAKQKEREILSLLPLDGRLMTSSLDVEDALWRLEYAEASTQHLATEREQRNALLSGLGIEMESLRLAALRQAEQIQLNAGLDQCLITNQRGINWDRTTFHLDSIDSEPQMDDEANNEVELEVTELSYGDVLQTHVVQQLDLTMLRLKHVLAIDKKEAAEAEVTRQQAEELRKKKLEQEMLEAEEKKKREADAAAARQRVMGMASLEELTWVLEEDSRLRQRLGSERAIDRLHDTLGIQSGSMHSPYEAQFSGPVKASERFDHIRAMAETWYDRDLSIFEAHNSRQEQHTGNAGRFSVQSQNGTFYDQHKQFAGQSEFARPLLRVPRSNQADHFEDNDFGHGQLSGDHSPSRWIFRHNERQAGPRRAVTRMKTGFTSGPEKLESMMHTIRALQADRREKANWFHRSDRHERLVHHN</sequence>
<keyword evidence="4" id="KW-1185">Reference proteome</keyword>
<dbReference type="EMBL" id="SPLM01000075">
    <property type="protein sequence ID" value="TMW61924.1"/>
    <property type="molecule type" value="Genomic_DNA"/>
</dbReference>
<evidence type="ECO:0000313" key="4">
    <source>
        <dbReference type="Proteomes" id="UP000794436"/>
    </source>
</evidence>
<feature type="compositionally biased region" description="Polar residues" evidence="2">
    <location>
        <begin position="106"/>
        <end position="121"/>
    </location>
</feature>
<feature type="region of interest" description="Disordered" evidence="2">
    <location>
        <begin position="48"/>
        <end position="204"/>
    </location>
</feature>
<evidence type="ECO:0000256" key="1">
    <source>
        <dbReference type="SAM" id="Coils"/>
    </source>
</evidence>
<feature type="coiled-coil region" evidence="1">
    <location>
        <begin position="397"/>
        <end position="448"/>
    </location>
</feature>
<dbReference type="AlphaFoldDB" id="A0A8K1CF69"/>
<gene>
    <name evidence="3" type="ORF">Poli38472_010987</name>
</gene>
<accession>A0A8K1CF69</accession>
<reference evidence="3" key="1">
    <citation type="submission" date="2019-03" db="EMBL/GenBank/DDBJ databases">
        <title>Long read genome sequence of the mycoparasitic Pythium oligandrum ATCC 38472 isolated from sugarbeet rhizosphere.</title>
        <authorList>
            <person name="Gaulin E."/>
        </authorList>
    </citation>
    <scope>NUCLEOTIDE SEQUENCE</scope>
    <source>
        <strain evidence="3">ATCC 38472_TT</strain>
    </source>
</reference>
<proteinExistence type="predicted"/>
<feature type="region of interest" description="Disordered" evidence="2">
    <location>
        <begin position="223"/>
        <end position="284"/>
    </location>
</feature>
<feature type="compositionally biased region" description="Basic and acidic residues" evidence="2">
    <location>
        <begin position="252"/>
        <end position="261"/>
    </location>
</feature>
<feature type="compositionally biased region" description="Low complexity" evidence="2">
    <location>
        <begin position="48"/>
        <end position="58"/>
    </location>
</feature>
<protein>
    <submittedName>
        <fullName evidence="3">Uncharacterized protein</fullName>
    </submittedName>
</protein>
<feature type="region of interest" description="Disordered" evidence="2">
    <location>
        <begin position="775"/>
        <end position="795"/>
    </location>
</feature>
<name>A0A8K1CF69_PYTOL</name>
<feature type="coiled-coil region" evidence="1">
    <location>
        <begin position="595"/>
        <end position="638"/>
    </location>
</feature>
<feature type="compositionally biased region" description="Acidic residues" evidence="2">
    <location>
        <begin position="191"/>
        <end position="204"/>
    </location>
</feature>
<evidence type="ECO:0000256" key="2">
    <source>
        <dbReference type="SAM" id="MobiDB-lite"/>
    </source>
</evidence>
<feature type="region of interest" description="Disordered" evidence="2">
    <location>
        <begin position="308"/>
        <end position="333"/>
    </location>
</feature>
<dbReference type="OrthoDB" id="128707at2759"/>
<feature type="compositionally biased region" description="Low complexity" evidence="2">
    <location>
        <begin position="168"/>
        <end position="190"/>
    </location>
</feature>